<reference evidence="2" key="1">
    <citation type="journal article" date="2021" name="Proc. Natl. Acad. Sci. U.S.A.">
        <title>A Catalog of Tens of Thousands of Viruses from Human Metagenomes Reveals Hidden Associations with Chronic Diseases.</title>
        <authorList>
            <person name="Tisza M.J."/>
            <person name="Buck C.B."/>
        </authorList>
    </citation>
    <scope>NUCLEOTIDE SEQUENCE</scope>
    <source>
        <strain evidence="2">CtnzH2</strain>
    </source>
</reference>
<feature type="transmembrane region" description="Helical" evidence="1">
    <location>
        <begin position="54"/>
        <end position="71"/>
    </location>
</feature>
<protein>
    <submittedName>
        <fullName evidence="2">Uncharacterized protein</fullName>
    </submittedName>
</protein>
<evidence type="ECO:0000313" key="2">
    <source>
        <dbReference type="EMBL" id="DAF47038.1"/>
    </source>
</evidence>
<name>A0A8S5S7Z5_9CAUD</name>
<feature type="transmembrane region" description="Helical" evidence="1">
    <location>
        <begin position="17"/>
        <end position="42"/>
    </location>
</feature>
<evidence type="ECO:0000256" key="1">
    <source>
        <dbReference type="SAM" id="Phobius"/>
    </source>
</evidence>
<keyword evidence="1" id="KW-1133">Transmembrane helix</keyword>
<keyword evidence="1" id="KW-0472">Membrane</keyword>
<sequence length="86" mass="9671">MIHSITSKVWASSGSSFFIVSIALFAVFLISALSKIVVFSAFGAKLLTISITPHPPFLFAVRFIGQIPWYLHRSSQWSRRNTLRES</sequence>
<organism evidence="2">
    <name type="scientific">Myoviridae sp. ctnzH2</name>
    <dbReference type="NCBI Taxonomy" id="2827707"/>
    <lineage>
        <taxon>Viruses</taxon>
        <taxon>Duplodnaviria</taxon>
        <taxon>Heunggongvirae</taxon>
        <taxon>Uroviricota</taxon>
        <taxon>Caudoviricetes</taxon>
    </lineage>
</organism>
<keyword evidence="1" id="KW-0812">Transmembrane</keyword>
<proteinExistence type="predicted"/>
<dbReference type="EMBL" id="BK032549">
    <property type="protein sequence ID" value="DAF47038.1"/>
    <property type="molecule type" value="Genomic_DNA"/>
</dbReference>
<accession>A0A8S5S7Z5</accession>